<sequence length="88" mass="10099">MATKRSMATLGDKDLRGKKTFRHAYLNVLSDDVQNITDDNRIRASVSSIKSSWKRVPRSSWTTIWFIIQPRDIKYETEAKGVYAYGAS</sequence>
<dbReference type="GO" id="GO:0004618">
    <property type="term" value="F:phosphoglycerate kinase activity"/>
    <property type="evidence" value="ECO:0007669"/>
    <property type="project" value="InterPro"/>
</dbReference>
<reference evidence="1" key="3">
    <citation type="submission" date="2022-01" db="UniProtKB">
        <authorList>
            <consortium name="EnsemblPlants"/>
        </authorList>
    </citation>
    <scope>IDENTIFICATION</scope>
    <source>
        <strain evidence="1">subsp. vulgare</strain>
    </source>
</reference>
<organism evidence="1 2">
    <name type="scientific">Hordeum vulgare subsp. vulgare</name>
    <name type="common">Domesticated barley</name>
    <dbReference type="NCBI Taxonomy" id="112509"/>
    <lineage>
        <taxon>Eukaryota</taxon>
        <taxon>Viridiplantae</taxon>
        <taxon>Streptophyta</taxon>
        <taxon>Embryophyta</taxon>
        <taxon>Tracheophyta</taxon>
        <taxon>Spermatophyta</taxon>
        <taxon>Magnoliopsida</taxon>
        <taxon>Liliopsida</taxon>
        <taxon>Poales</taxon>
        <taxon>Poaceae</taxon>
        <taxon>BOP clade</taxon>
        <taxon>Pooideae</taxon>
        <taxon>Triticodae</taxon>
        <taxon>Triticeae</taxon>
        <taxon>Hordeinae</taxon>
        <taxon>Hordeum</taxon>
    </lineage>
</organism>
<evidence type="ECO:0000313" key="2">
    <source>
        <dbReference type="Proteomes" id="UP000011116"/>
    </source>
</evidence>
<dbReference type="Proteomes" id="UP000011116">
    <property type="component" value="Chromosome 6H"/>
</dbReference>
<name>A0A8I6YYB7_HORVV</name>
<dbReference type="InterPro" id="IPR015824">
    <property type="entry name" value="Phosphoglycerate_kinase_N"/>
</dbReference>
<protein>
    <submittedName>
        <fullName evidence="1">Uncharacterized protein</fullName>
    </submittedName>
</protein>
<reference evidence="2" key="1">
    <citation type="journal article" date="2012" name="Nature">
        <title>A physical, genetic and functional sequence assembly of the barley genome.</title>
        <authorList>
            <consortium name="The International Barley Genome Sequencing Consortium"/>
            <person name="Mayer K.F."/>
            <person name="Waugh R."/>
            <person name="Brown J.W."/>
            <person name="Schulman A."/>
            <person name="Langridge P."/>
            <person name="Platzer M."/>
            <person name="Fincher G.B."/>
            <person name="Muehlbauer G.J."/>
            <person name="Sato K."/>
            <person name="Close T.J."/>
            <person name="Wise R.P."/>
            <person name="Stein N."/>
        </authorList>
    </citation>
    <scope>NUCLEOTIDE SEQUENCE [LARGE SCALE GENOMIC DNA]</scope>
    <source>
        <strain evidence="2">cv. Morex</strain>
    </source>
</reference>
<evidence type="ECO:0000313" key="1">
    <source>
        <dbReference type="EnsemblPlants" id="HORVU.MOREX.r3.6HG0621770.1"/>
    </source>
</evidence>
<dbReference type="EnsemblPlants" id="HORVU.MOREX.r3.6HG0621770.1">
    <property type="protein sequence ID" value="HORVU.MOREX.r3.6HG0621770.1"/>
    <property type="gene ID" value="HORVU.MOREX.r3.6HG0621770"/>
</dbReference>
<proteinExistence type="predicted"/>
<accession>A0A8I6YYB7</accession>
<dbReference type="Gene3D" id="3.40.50.1260">
    <property type="entry name" value="Phosphoglycerate kinase, N-terminal domain"/>
    <property type="match status" value="1"/>
</dbReference>
<keyword evidence="2" id="KW-1185">Reference proteome</keyword>
<reference evidence="1" key="2">
    <citation type="submission" date="2020-10" db="EMBL/GenBank/DDBJ databases">
        <authorList>
            <person name="Scholz U."/>
            <person name="Mascher M."/>
            <person name="Fiebig A."/>
        </authorList>
    </citation>
    <scope>NUCLEOTIDE SEQUENCE [LARGE SCALE GENOMIC DNA]</scope>
    <source>
        <strain evidence="1">cv. Morex</strain>
    </source>
</reference>
<dbReference type="Gramene" id="HORVU.MOREX.r3.6HG0621770.1">
    <property type="protein sequence ID" value="HORVU.MOREX.r3.6HG0621770.1"/>
    <property type="gene ID" value="HORVU.MOREX.r3.6HG0621770"/>
</dbReference>
<dbReference type="AlphaFoldDB" id="A0A8I6YYB7"/>
<dbReference type="SMR" id="A0A8I6YYB7"/>
<dbReference type="GO" id="GO:0006096">
    <property type="term" value="P:glycolytic process"/>
    <property type="evidence" value="ECO:0007669"/>
    <property type="project" value="InterPro"/>
</dbReference>